<reference evidence="2" key="1">
    <citation type="journal article" date="2020" name="mSystems">
        <title>Genome- and Community-Level Interaction Insights into Carbon Utilization and Element Cycling Functions of Hydrothermarchaeota in Hydrothermal Sediment.</title>
        <authorList>
            <person name="Zhou Z."/>
            <person name="Liu Y."/>
            <person name="Xu W."/>
            <person name="Pan J."/>
            <person name="Luo Z.H."/>
            <person name="Li M."/>
        </authorList>
    </citation>
    <scope>NUCLEOTIDE SEQUENCE [LARGE SCALE GENOMIC DNA]</scope>
    <source>
        <strain evidence="2">HyVt-485</strain>
    </source>
</reference>
<proteinExistence type="inferred from homology"/>
<dbReference type="SUPFAM" id="SSF56266">
    <property type="entry name" value="DmpA/ArgJ-like"/>
    <property type="match status" value="1"/>
</dbReference>
<evidence type="ECO:0000256" key="1">
    <source>
        <dbReference type="ARBA" id="ARBA00007068"/>
    </source>
</evidence>
<sequence length="332" mass="33784">MAKPGPTNSILDVDGIRIGHAHDAKLNSGTTVILCPDANAAGVDVRGGAPGLRDTELLSPENIIGRADAIFLSGGSVFGLAAGDGIATALSAQGIGIGKGKSSPKIPIVCGAILFDLANGGDKNWDAHTPYFGLGQQALENAQNKQKNSPQLGKIGAAYGAKAGRVNGGIGSASLVLDNGITVAALVAVNSIGSVFMPDGKTFWAQPFAIGDELGGQKMNPNQPVAVDPLPADCKPDSLAPGTNTTIGVIATSARLDTAECKRISLMGHDGYARAIRPVHTPFDGDTIFSISGGSQPLSDGHKRAIELTEIGAAAADCMTRAIARGVYEANR</sequence>
<comment type="caution">
    <text evidence="2">The sequence shown here is derived from an EMBL/GenBank/DDBJ whole genome shotgun (WGS) entry which is preliminary data.</text>
</comment>
<dbReference type="AlphaFoldDB" id="A0A7C5QZG2"/>
<dbReference type="Proteomes" id="UP000885830">
    <property type="component" value="Unassembled WGS sequence"/>
</dbReference>
<gene>
    <name evidence="2" type="ORF">ENJ42_01255</name>
</gene>
<dbReference type="PANTHER" id="PTHR36512">
    <property type="entry name" value="D-AMINOPEPTIDASE"/>
    <property type="match status" value="1"/>
</dbReference>
<evidence type="ECO:0000313" key="2">
    <source>
        <dbReference type="EMBL" id="HHL42220.1"/>
    </source>
</evidence>
<organism evidence="2">
    <name type="scientific">Hellea balneolensis</name>
    <dbReference type="NCBI Taxonomy" id="287478"/>
    <lineage>
        <taxon>Bacteria</taxon>
        <taxon>Pseudomonadati</taxon>
        <taxon>Pseudomonadota</taxon>
        <taxon>Alphaproteobacteria</taxon>
        <taxon>Maricaulales</taxon>
        <taxon>Robiginitomaculaceae</taxon>
        <taxon>Hellea</taxon>
    </lineage>
</organism>
<dbReference type="Gene3D" id="3.60.70.12">
    <property type="entry name" value="L-amino peptidase D-ALA esterase/amidase"/>
    <property type="match status" value="1"/>
</dbReference>
<dbReference type="GO" id="GO:0004177">
    <property type="term" value="F:aminopeptidase activity"/>
    <property type="evidence" value="ECO:0007669"/>
    <property type="project" value="TreeGrafter"/>
</dbReference>
<dbReference type="InterPro" id="IPR016117">
    <property type="entry name" value="ArgJ-like_dom_sf"/>
</dbReference>
<protein>
    <submittedName>
        <fullName evidence="2">Peptidase S58 family protein</fullName>
    </submittedName>
</protein>
<dbReference type="InterPro" id="IPR005321">
    <property type="entry name" value="Peptidase_S58_DmpA"/>
</dbReference>
<name>A0A7C5QZG2_9PROT</name>
<dbReference type="Pfam" id="PF03576">
    <property type="entry name" value="Peptidase_S58"/>
    <property type="match status" value="1"/>
</dbReference>
<dbReference type="CDD" id="cd02252">
    <property type="entry name" value="nylC_like"/>
    <property type="match status" value="1"/>
</dbReference>
<dbReference type="PANTHER" id="PTHR36512:SF3">
    <property type="entry name" value="BLR5678 PROTEIN"/>
    <property type="match status" value="1"/>
</dbReference>
<comment type="similarity">
    <text evidence="1">Belongs to the peptidase S58 family.</text>
</comment>
<accession>A0A7C5QZG2</accession>
<dbReference type="EMBL" id="DRMJ01000058">
    <property type="protein sequence ID" value="HHL42220.1"/>
    <property type="molecule type" value="Genomic_DNA"/>
</dbReference>